<dbReference type="EMBL" id="VJSY01000025">
    <property type="protein sequence ID" value="MDR8755103.1"/>
    <property type="molecule type" value="Genomic_DNA"/>
</dbReference>
<dbReference type="Proteomes" id="UP001248067">
    <property type="component" value="Unassembled WGS sequence"/>
</dbReference>
<evidence type="ECO:0000256" key="8">
    <source>
        <dbReference type="RuleBase" id="RU361135"/>
    </source>
</evidence>
<comment type="catalytic activity">
    <reaction evidence="6 8">
        <text>a fatty acyl-[ACP] + S-adenosyl-L-methionine = an N-acyl-L-homoserine lactone + S-methyl-5'-thioadenosine + holo-[ACP] + H(+)</text>
        <dbReference type="Rhea" id="RHEA:10096"/>
        <dbReference type="Rhea" id="RHEA-COMP:9685"/>
        <dbReference type="Rhea" id="RHEA-COMP:14125"/>
        <dbReference type="ChEBI" id="CHEBI:15378"/>
        <dbReference type="ChEBI" id="CHEBI:17509"/>
        <dbReference type="ChEBI" id="CHEBI:55474"/>
        <dbReference type="ChEBI" id="CHEBI:59789"/>
        <dbReference type="ChEBI" id="CHEBI:64479"/>
        <dbReference type="ChEBI" id="CHEBI:138651"/>
        <dbReference type="EC" id="2.3.1.184"/>
    </reaction>
</comment>
<proteinExistence type="inferred from homology"/>
<evidence type="ECO:0000256" key="3">
    <source>
        <dbReference type="ARBA" id="ARBA00022679"/>
    </source>
</evidence>
<dbReference type="Pfam" id="PF00765">
    <property type="entry name" value="Autoind_synth"/>
    <property type="match status" value="1"/>
</dbReference>
<keyword evidence="5 7" id="KW-0071">Autoinducer synthesis</keyword>
<dbReference type="PRINTS" id="PR01549">
    <property type="entry name" value="AUTOINDCRSYN"/>
</dbReference>
<comment type="similarity">
    <text evidence="7 8">Belongs to the autoinducer synthase family.</text>
</comment>
<evidence type="ECO:0000313" key="10">
    <source>
        <dbReference type="Proteomes" id="UP001248067"/>
    </source>
</evidence>
<dbReference type="PANTHER" id="PTHR39322">
    <property type="entry name" value="ACYL-HOMOSERINE-LACTONE SYNTHASE"/>
    <property type="match status" value="1"/>
</dbReference>
<dbReference type="GO" id="GO:0061579">
    <property type="term" value="F:N-acyl homoserine lactone synthase activity"/>
    <property type="evidence" value="ECO:0007669"/>
    <property type="project" value="UniProtKB-EC"/>
</dbReference>
<evidence type="ECO:0000256" key="6">
    <source>
        <dbReference type="ARBA" id="ARBA00048576"/>
    </source>
</evidence>
<dbReference type="Gene3D" id="3.40.630.30">
    <property type="match status" value="1"/>
</dbReference>
<evidence type="ECO:0000256" key="1">
    <source>
        <dbReference type="ARBA" id="ARBA00012340"/>
    </source>
</evidence>
<accession>A0ABU2E6G1</accession>
<comment type="caution">
    <text evidence="9">The sequence shown here is derived from an EMBL/GenBank/DDBJ whole genome shotgun (WGS) entry which is preliminary data.</text>
</comment>
<dbReference type="PANTHER" id="PTHR39322:SF1">
    <property type="entry name" value="ISOVALERYL-HOMOSERINE LACTONE SYNTHASE"/>
    <property type="match status" value="1"/>
</dbReference>
<name>A0ABU2E6G1_9BURK</name>
<dbReference type="EC" id="2.3.1.184" evidence="1 8"/>
<evidence type="ECO:0000256" key="7">
    <source>
        <dbReference type="PROSITE-ProRule" id="PRU00533"/>
    </source>
</evidence>
<dbReference type="SUPFAM" id="SSF55729">
    <property type="entry name" value="Acyl-CoA N-acyltransferases (Nat)"/>
    <property type="match status" value="1"/>
</dbReference>
<reference evidence="9 10" key="1">
    <citation type="submission" date="2019-06" db="EMBL/GenBank/DDBJ databases">
        <title>Evolution of Burkholderia multivorans in the lungs of Cystic Fibrosis patients.</title>
        <authorList>
            <person name="Moreira L.M."/>
        </authorList>
    </citation>
    <scope>NUCLEOTIDE SEQUENCE [LARGE SCALE GENOMIC DNA]</scope>
    <source>
        <strain evidence="9 10">VC13239</strain>
    </source>
</reference>
<keyword evidence="3 8" id="KW-0808">Transferase</keyword>
<keyword evidence="2 7" id="KW-0673">Quorum sensing</keyword>
<sequence>MSFIVAGRLDELPPDIHRRLGVFRHKVFVERLHWEIPGVHQDATSEWDEFDGANTVHLVALSGGGEVCGCARLMPTTGPYLLRNVFPELAGPGPLPSSPSVWEMSRFAGSGQPDRRTGSTSGMSLFPYAMALALSFGATRVIGVVSRPVARLYRRFGLELHDMDVHASAHSDIVACSIDLGLPTFHRLQCDPLILLASVTRFGGLSRPEPCEHSGHACDEMSGAVCRGGATRKQATV</sequence>
<keyword evidence="10" id="KW-1185">Reference proteome</keyword>
<evidence type="ECO:0000313" key="9">
    <source>
        <dbReference type="EMBL" id="MDR8755103.1"/>
    </source>
</evidence>
<dbReference type="InterPro" id="IPR001690">
    <property type="entry name" value="Autoind_synthase"/>
</dbReference>
<evidence type="ECO:0000256" key="4">
    <source>
        <dbReference type="ARBA" id="ARBA00022691"/>
    </source>
</evidence>
<evidence type="ECO:0000256" key="2">
    <source>
        <dbReference type="ARBA" id="ARBA00022654"/>
    </source>
</evidence>
<dbReference type="PROSITE" id="PS00949">
    <property type="entry name" value="AUTOINDUCER_SYNTH_1"/>
    <property type="match status" value="1"/>
</dbReference>
<keyword evidence="4 8" id="KW-0949">S-adenosyl-L-methionine</keyword>
<dbReference type="InterPro" id="IPR018311">
    <property type="entry name" value="Autoind_synth_CS"/>
</dbReference>
<organism evidence="9 10">
    <name type="scientific">Burkholderia pseudomultivorans</name>
    <dbReference type="NCBI Taxonomy" id="1207504"/>
    <lineage>
        <taxon>Bacteria</taxon>
        <taxon>Pseudomonadati</taxon>
        <taxon>Pseudomonadota</taxon>
        <taxon>Betaproteobacteria</taxon>
        <taxon>Burkholderiales</taxon>
        <taxon>Burkholderiaceae</taxon>
        <taxon>Burkholderia</taxon>
        <taxon>Burkholderia cepacia complex</taxon>
    </lineage>
</organism>
<evidence type="ECO:0000256" key="5">
    <source>
        <dbReference type="ARBA" id="ARBA00022929"/>
    </source>
</evidence>
<dbReference type="InterPro" id="IPR016181">
    <property type="entry name" value="Acyl_CoA_acyltransferase"/>
</dbReference>
<protein>
    <recommendedName>
        <fullName evidence="1 8">Acyl-homoserine-lactone synthase</fullName>
        <ecNumber evidence="1 8">2.3.1.184</ecNumber>
    </recommendedName>
    <alternativeName>
        <fullName evidence="8">Autoinducer synthesis protein</fullName>
    </alternativeName>
</protein>
<dbReference type="PROSITE" id="PS51187">
    <property type="entry name" value="AUTOINDUCER_SYNTH_2"/>
    <property type="match status" value="1"/>
</dbReference>
<keyword evidence="9" id="KW-0012">Acyltransferase</keyword>
<gene>
    <name evidence="9" type="primary">anoI_1</name>
    <name evidence="9" type="ORF">FEQ00_03532</name>
</gene>
<dbReference type="RefSeq" id="WP_175896902.1">
    <property type="nucleotide sequence ID" value="NZ_CADFDQ010000027.1"/>
</dbReference>